<dbReference type="Pfam" id="PF20515">
    <property type="entry name" value="2OG-FeII_Oxy_6"/>
    <property type="match status" value="1"/>
</dbReference>
<dbReference type="OrthoDB" id="2505311at2759"/>
<sequence length="636" mass="70488">MLGGTAWPLDHRSDPTIQLSYAAVAKKAVGAKAGKGKAAQLPTRRSLRLLERANNLPIASSSSSNPVNNLPTPAHTTRLKNSLATVSLAGSATQAHLYPVHRSKPSYAAAVVATSSSKRPRSSIAGNTVAALPNVPGADATWSKVSLAGSATQARLSPVHCLKPTYAAVVVATAAPLAKQTINAPDTTEALSTLSTDLSNQPTQSSGQHNRRGSGSFKTTPIVVTTNMMILCHLHLIQEKRKRKPYSQQNAHQRQRRNAYLNSRRRNKREDNCQNSFTSATPPPGFRIMQRKVTFIDLFPNITEELREEIAERKRLWNAYKLDPENLEEPPKSKIYARVPSPEENLLTLNFVKQTFRTISSGYHKIYDERTKEIVAMVEFIKLEDLSKEQRTDLDFLCLFLHRCKKFISPVGSKSRKCGGIMWAVGWRKGYEGLEILGRYRHQKAIDANPLGFENLMKDSVLAGEVVFKIFYGFGDVAVKKNQAYMNNLLIPSFADCNFPKVPGDKSPFGFASNLAFSSHGFYNHHHKDDGDASELPLAFALIIPTSRLTGKIATHHDGYEVALDFQPDTICRMIFWAQEYVHGTLYPTEPSFFTKLGLSLQVATKASNVCKKYLNGEYDDDSDKYFGGVDELLGN</sequence>
<feature type="domain" description="Tet-like 2OG-Fe(II) oxygenase" evidence="2">
    <location>
        <begin position="388"/>
        <end position="587"/>
    </location>
</feature>
<dbReference type="EMBL" id="PKSM01000090">
    <property type="protein sequence ID" value="POW14566.1"/>
    <property type="molecule type" value="Genomic_DNA"/>
</dbReference>
<reference evidence="4" key="2">
    <citation type="journal article" date="2018" name="BMC Genomics">
        <title>Genomic insights into host adaptation between the wheat stripe rust pathogen (Puccinia striiformis f. sp. tritici) and the barley stripe rust pathogen (Puccinia striiformis f. sp. hordei).</title>
        <authorList>
            <person name="Xia C."/>
            <person name="Wang M."/>
            <person name="Yin C."/>
            <person name="Cornejo O.E."/>
            <person name="Hulbert S.H."/>
            <person name="Chen X."/>
        </authorList>
    </citation>
    <scope>NUCLEOTIDE SEQUENCE [LARGE SCALE GENOMIC DNA]</scope>
    <source>
        <strain evidence="4">93TX-2</strain>
    </source>
</reference>
<name>A0A2S4VYK5_9BASI</name>
<feature type="compositionally biased region" description="Polar residues" evidence="1">
    <location>
        <begin position="195"/>
        <end position="208"/>
    </location>
</feature>
<feature type="region of interest" description="Disordered" evidence="1">
    <location>
        <begin position="241"/>
        <end position="284"/>
    </location>
</feature>
<proteinExistence type="predicted"/>
<accession>A0A2S4VYK5</accession>
<evidence type="ECO:0000313" key="4">
    <source>
        <dbReference type="Proteomes" id="UP000238274"/>
    </source>
</evidence>
<evidence type="ECO:0000313" key="3">
    <source>
        <dbReference type="EMBL" id="POW14566.1"/>
    </source>
</evidence>
<evidence type="ECO:0000256" key="1">
    <source>
        <dbReference type="SAM" id="MobiDB-lite"/>
    </source>
</evidence>
<dbReference type="InterPro" id="IPR046798">
    <property type="entry name" value="2OG-FeII_Oxy_6"/>
</dbReference>
<organism evidence="3 4">
    <name type="scientific">Puccinia striiformis</name>
    <dbReference type="NCBI Taxonomy" id="27350"/>
    <lineage>
        <taxon>Eukaryota</taxon>
        <taxon>Fungi</taxon>
        <taxon>Dikarya</taxon>
        <taxon>Basidiomycota</taxon>
        <taxon>Pucciniomycotina</taxon>
        <taxon>Pucciniomycetes</taxon>
        <taxon>Pucciniales</taxon>
        <taxon>Pucciniaceae</taxon>
        <taxon>Puccinia</taxon>
    </lineage>
</organism>
<reference evidence="4" key="3">
    <citation type="journal article" date="2018" name="Mol. Plant Microbe Interact.">
        <title>Genome sequence resources for the wheat stripe rust pathogen (Puccinia striiformis f. sp. tritici) and the barley stripe rust pathogen (Puccinia striiformis f. sp. hordei).</title>
        <authorList>
            <person name="Xia C."/>
            <person name="Wang M."/>
            <person name="Yin C."/>
            <person name="Cornejo O.E."/>
            <person name="Hulbert S.H."/>
            <person name="Chen X."/>
        </authorList>
    </citation>
    <scope>NUCLEOTIDE SEQUENCE [LARGE SCALE GENOMIC DNA]</scope>
    <source>
        <strain evidence="4">93TX-2</strain>
    </source>
</reference>
<keyword evidence="4" id="KW-1185">Reference proteome</keyword>
<dbReference type="AlphaFoldDB" id="A0A2S4VYK5"/>
<dbReference type="VEuPathDB" id="FungiDB:PSTT_08707"/>
<evidence type="ECO:0000259" key="2">
    <source>
        <dbReference type="Pfam" id="PF20515"/>
    </source>
</evidence>
<gene>
    <name evidence="3" type="ORF">PSHT_07363</name>
</gene>
<feature type="compositionally biased region" description="Basic residues" evidence="1">
    <location>
        <begin position="253"/>
        <end position="267"/>
    </location>
</feature>
<dbReference type="VEuPathDB" id="FungiDB:PSHT_07363"/>
<dbReference type="Proteomes" id="UP000238274">
    <property type="component" value="Unassembled WGS sequence"/>
</dbReference>
<reference evidence="3 4" key="1">
    <citation type="submission" date="2017-12" db="EMBL/GenBank/DDBJ databases">
        <title>Gene loss provides genomic basis for host adaptation in cereal stripe rust fungi.</title>
        <authorList>
            <person name="Xia C."/>
        </authorList>
    </citation>
    <scope>NUCLEOTIDE SEQUENCE [LARGE SCALE GENOMIC DNA]</scope>
    <source>
        <strain evidence="3 4">93TX-2</strain>
    </source>
</reference>
<protein>
    <recommendedName>
        <fullName evidence="2">Tet-like 2OG-Fe(II) oxygenase domain-containing protein</fullName>
    </recommendedName>
</protein>
<comment type="caution">
    <text evidence="3">The sequence shown here is derived from an EMBL/GenBank/DDBJ whole genome shotgun (WGS) entry which is preliminary data.</text>
</comment>
<feature type="region of interest" description="Disordered" evidence="1">
    <location>
        <begin position="195"/>
        <end position="218"/>
    </location>
</feature>